<dbReference type="EMBL" id="LBZK01000014">
    <property type="protein sequence ID" value="KKR70895.1"/>
    <property type="molecule type" value="Genomic_DNA"/>
</dbReference>
<feature type="transmembrane region" description="Helical" evidence="1">
    <location>
        <begin position="7"/>
        <end position="24"/>
    </location>
</feature>
<gene>
    <name evidence="2" type="ORF">UU12_C0014G0005</name>
</gene>
<feature type="transmembrane region" description="Helical" evidence="1">
    <location>
        <begin position="89"/>
        <end position="111"/>
    </location>
</feature>
<evidence type="ECO:0000256" key="1">
    <source>
        <dbReference type="SAM" id="Phobius"/>
    </source>
</evidence>
<feature type="transmembrane region" description="Helical" evidence="1">
    <location>
        <begin position="30"/>
        <end position="49"/>
    </location>
</feature>
<keyword evidence="1" id="KW-0812">Transmembrane</keyword>
<feature type="transmembrane region" description="Helical" evidence="1">
    <location>
        <begin position="178"/>
        <end position="199"/>
    </location>
</feature>
<dbReference type="STRING" id="1618563.UU12_C0014G0005"/>
<dbReference type="Proteomes" id="UP000034562">
    <property type="component" value="Unassembled WGS sequence"/>
</dbReference>
<organism evidence="2 3">
    <name type="scientific">Candidatus Woesebacteria bacterium GW2011_GWA2_40_7b</name>
    <dbReference type="NCBI Taxonomy" id="1618563"/>
    <lineage>
        <taxon>Bacteria</taxon>
        <taxon>Candidatus Woeseibacteriota</taxon>
    </lineage>
</organism>
<comment type="caution">
    <text evidence="2">The sequence shown here is derived from an EMBL/GenBank/DDBJ whole genome shotgun (WGS) entry which is preliminary data.</text>
</comment>
<feature type="transmembrane region" description="Helical" evidence="1">
    <location>
        <begin position="123"/>
        <end position="140"/>
    </location>
</feature>
<feature type="transmembrane region" description="Helical" evidence="1">
    <location>
        <begin position="237"/>
        <end position="255"/>
    </location>
</feature>
<feature type="transmembrane region" description="Helical" evidence="1">
    <location>
        <begin position="205"/>
        <end position="225"/>
    </location>
</feature>
<dbReference type="AlphaFoldDB" id="A0A0G0VFR0"/>
<keyword evidence="1" id="KW-1133">Transmembrane helix</keyword>
<protein>
    <submittedName>
        <fullName evidence="2">Uncharacterized protein</fullName>
    </submittedName>
</protein>
<feature type="transmembrane region" description="Helical" evidence="1">
    <location>
        <begin position="56"/>
        <end position="77"/>
    </location>
</feature>
<sequence>MSKRQRFIITSLVLSLGFVAIQFLTDQNRFWAIAALGILTIILFMWSLWEGLDKDMTLLTLVLPTIFTVGVGIFWFLLPTNIYTRIPIVIFYGIGIYVLCLTMNIFSVAAVRTIALLRAARGVGFVLSLVTSFLVFDTILSLKSEIYILTPLVFLVSMLLFLQGYWTVLLEKKFSMEVLSFSLISAVVTSEVALALYFWPLTVVVGSLFLTVAFYILLGLGQAKLEDRLFSGTVREHLVIGLLVFTSMFFATHWGQ</sequence>
<reference evidence="2 3" key="1">
    <citation type="journal article" date="2015" name="Nature">
        <title>rRNA introns, odd ribosomes, and small enigmatic genomes across a large radiation of phyla.</title>
        <authorList>
            <person name="Brown C.T."/>
            <person name="Hug L.A."/>
            <person name="Thomas B.C."/>
            <person name="Sharon I."/>
            <person name="Castelle C.J."/>
            <person name="Singh A."/>
            <person name="Wilkins M.J."/>
            <person name="Williams K.H."/>
            <person name="Banfield J.F."/>
        </authorList>
    </citation>
    <scope>NUCLEOTIDE SEQUENCE [LARGE SCALE GENOMIC DNA]</scope>
</reference>
<feature type="transmembrane region" description="Helical" evidence="1">
    <location>
        <begin position="146"/>
        <end position="166"/>
    </location>
</feature>
<name>A0A0G0VFR0_9BACT</name>
<evidence type="ECO:0000313" key="2">
    <source>
        <dbReference type="EMBL" id="KKR70895.1"/>
    </source>
</evidence>
<keyword evidence="1" id="KW-0472">Membrane</keyword>
<proteinExistence type="predicted"/>
<evidence type="ECO:0000313" key="3">
    <source>
        <dbReference type="Proteomes" id="UP000034562"/>
    </source>
</evidence>
<accession>A0A0G0VFR0</accession>